<dbReference type="VEuPathDB" id="ToxoDB:ENH_00018890"/>
<evidence type="ECO:0000256" key="1">
    <source>
        <dbReference type="SAM" id="MobiDB-lite"/>
    </source>
</evidence>
<feature type="chain" id="PRO_5004676128" evidence="3">
    <location>
        <begin position="19"/>
        <end position="253"/>
    </location>
</feature>
<dbReference type="InterPro" id="IPR021288">
    <property type="entry name" value="Surface_antigen"/>
</dbReference>
<sequence>MLPLYICSILLLVLRASSLKITQAGQQTPKYAATLGKSVKCLSELNSAREAAGLPNFTEATEDKKLTDPKEDLDQDTEWKKVCTHLIPTEQTDPVAAASAANPFQDGTYAFKSLTAAEPNCKETVDHWKAAFKNFTGLPPSKTQGADLYKNQDNVSFVALYNPSSDATADCQVVTCTKTTTEGTVLQNDSEQSPEYGYALICKTMPSAFKDDNAVPFTQDQWDKIASSLTGSASTAIPGICAFFIAVFSLIAL</sequence>
<dbReference type="AlphaFoldDB" id="U6MEZ1"/>
<feature type="region of interest" description="Disordered" evidence="1">
    <location>
        <begin position="53"/>
        <end position="73"/>
    </location>
</feature>
<keyword evidence="3" id="KW-0732">Signal</keyword>
<feature type="signal peptide" evidence="3">
    <location>
        <begin position="1"/>
        <end position="18"/>
    </location>
</feature>
<keyword evidence="2" id="KW-1133">Transmembrane helix</keyword>
<evidence type="ECO:0000256" key="2">
    <source>
        <dbReference type="SAM" id="Phobius"/>
    </source>
</evidence>
<reference evidence="4" key="2">
    <citation type="submission" date="2013-10" db="EMBL/GenBank/DDBJ databases">
        <authorList>
            <person name="Aslett M."/>
        </authorList>
    </citation>
    <scope>NUCLEOTIDE SEQUENCE [LARGE SCALE GENOMIC DNA]</scope>
    <source>
        <strain evidence="4">Houghton</strain>
    </source>
</reference>
<dbReference type="Proteomes" id="UP000030754">
    <property type="component" value="Unassembled WGS sequence"/>
</dbReference>
<organism evidence="4 5">
    <name type="scientific">Eimeria necatrix</name>
    <dbReference type="NCBI Taxonomy" id="51315"/>
    <lineage>
        <taxon>Eukaryota</taxon>
        <taxon>Sar</taxon>
        <taxon>Alveolata</taxon>
        <taxon>Apicomplexa</taxon>
        <taxon>Conoidasida</taxon>
        <taxon>Coccidia</taxon>
        <taxon>Eucoccidiorida</taxon>
        <taxon>Eimeriorina</taxon>
        <taxon>Eimeriidae</taxon>
        <taxon>Eimeria</taxon>
    </lineage>
</organism>
<evidence type="ECO:0000313" key="4">
    <source>
        <dbReference type="EMBL" id="CDJ62576.1"/>
    </source>
</evidence>
<name>U6MEZ1_9EIME</name>
<dbReference type="RefSeq" id="XP_013439938.1">
    <property type="nucleotide sequence ID" value="XM_013584484.1"/>
</dbReference>
<feature type="transmembrane region" description="Helical" evidence="2">
    <location>
        <begin position="233"/>
        <end position="252"/>
    </location>
</feature>
<evidence type="ECO:0000256" key="3">
    <source>
        <dbReference type="SAM" id="SignalP"/>
    </source>
</evidence>
<proteinExistence type="predicted"/>
<dbReference type="GeneID" id="25472062"/>
<feature type="compositionally biased region" description="Basic and acidic residues" evidence="1">
    <location>
        <begin position="61"/>
        <end position="73"/>
    </location>
</feature>
<dbReference type="EMBL" id="HG722498">
    <property type="protein sequence ID" value="CDJ62576.1"/>
    <property type="molecule type" value="Genomic_DNA"/>
</dbReference>
<gene>
    <name evidence="4" type="ORF">ENH_00018890</name>
</gene>
<keyword evidence="2" id="KW-0812">Transmembrane</keyword>
<evidence type="ECO:0000313" key="5">
    <source>
        <dbReference type="Proteomes" id="UP000030754"/>
    </source>
</evidence>
<dbReference type="Pfam" id="PF11054">
    <property type="entry name" value="Surface_antigen"/>
    <property type="match status" value="1"/>
</dbReference>
<accession>U6MEZ1</accession>
<keyword evidence="5" id="KW-1185">Reference proteome</keyword>
<keyword evidence="2" id="KW-0472">Membrane</keyword>
<reference evidence="4" key="1">
    <citation type="submission" date="2013-10" db="EMBL/GenBank/DDBJ databases">
        <title>Genomic analysis of the causative agents of coccidiosis in chickens.</title>
        <authorList>
            <person name="Reid A.J."/>
            <person name="Blake D."/>
            <person name="Billington K."/>
            <person name="Browne H."/>
            <person name="Dunn M."/>
            <person name="Hung S."/>
            <person name="Kawahara F."/>
            <person name="Miranda-Saavedra D."/>
            <person name="Mourier T."/>
            <person name="Nagra H."/>
            <person name="Otto T.D."/>
            <person name="Rawlings N."/>
            <person name="Sanchez A."/>
            <person name="Sanders M."/>
            <person name="Subramaniam C."/>
            <person name="Tay Y."/>
            <person name="Dear P."/>
            <person name="Doerig C."/>
            <person name="Gruber A."/>
            <person name="Parkinson J."/>
            <person name="Shirley M."/>
            <person name="Wan K.L."/>
            <person name="Berriman M."/>
            <person name="Tomley F."/>
            <person name="Pain A."/>
        </authorList>
    </citation>
    <scope>NUCLEOTIDE SEQUENCE [LARGE SCALE GENOMIC DNA]</scope>
    <source>
        <strain evidence="4">Houghton</strain>
    </source>
</reference>
<protein>
    <submittedName>
        <fullName evidence="4">SAG family member</fullName>
    </submittedName>
</protein>